<feature type="region of interest" description="Disordered" evidence="1">
    <location>
        <begin position="78"/>
        <end position="113"/>
    </location>
</feature>
<evidence type="ECO:0000313" key="3">
    <source>
        <dbReference type="Proteomes" id="UP000696280"/>
    </source>
</evidence>
<keyword evidence="3" id="KW-1185">Reference proteome</keyword>
<feature type="compositionally biased region" description="Pro residues" evidence="1">
    <location>
        <begin position="99"/>
        <end position="108"/>
    </location>
</feature>
<evidence type="ECO:0000313" key="2">
    <source>
        <dbReference type="EMBL" id="CAG8960152.1"/>
    </source>
</evidence>
<dbReference type="Proteomes" id="UP000696280">
    <property type="component" value="Unassembled WGS sequence"/>
</dbReference>
<reference evidence="2" key="1">
    <citation type="submission" date="2021-07" db="EMBL/GenBank/DDBJ databases">
        <authorList>
            <person name="Durling M."/>
        </authorList>
    </citation>
    <scope>NUCLEOTIDE SEQUENCE</scope>
</reference>
<dbReference type="OrthoDB" id="10469987at2759"/>
<dbReference type="AlphaFoldDB" id="A0A9N9L9T1"/>
<sequence>MYQPQYIALSELELSHSSTPHFVPGHEDYAEAGLQQVTYFPSENANMVYSSYPDPETLAQGPQHPYFHLPALTIPPQSPQAGDYPESLALSPTLTRPSTPSPITPPTTSPHRPLRTIKRSRLCTCGCASYLRAEFLRQHAVTRWESMGLISGPIAALFRAPKKVSGRRGMHECLCGCGERFTRLRMVSHLVAQLNEQGKLLPLEWEVFEEKRVIAKKNLGRMNRNYERFGQVAKSGPHRKRTALY</sequence>
<comment type="caution">
    <text evidence="2">The sequence shown here is derived from an EMBL/GenBank/DDBJ whole genome shotgun (WGS) entry which is preliminary data.</text>
</comment>
<feature type="compositionally biased region" description="Low complexity" evidence="1">
    <location>
        <begin position="87"/>
        <end position="98"/>
    </location>
</feature>
<name>A0A9N9L9T1_9HELO</name>
<accession>A0A9N9L9T1</accession>
<proteinExistence type="predicted"/>
<gene>
    <name evidence="2" type="ORF">HYFRA_00010631</name>
</gene>
<evidence type="ECO:0000256" key="1">
    <source>
        <dbReference type="SAM" id="MobiDB-lite"/>
    </source>
</evidence>
<protein>
    <submittedName>
        <fullName evidence="2">Uncharacterized protein</fullName>
    </submittedName>
</protein>
<organism evidence="2 3">
    <name type="scientific">Hymenoscyphus fraxineus</name>
    <dbReference type="NCBI Taxonomy" id="746836"/>
    <lineage>
        <taxon>Eukaryota</taxon>
        <taxon>Fungi</taxon>
        <taxon>Dikarya</taxon>
        <taxon>Ascomycota</taxon>
        <taxon>Pezizomycotina</taxon>
        <taxon>Leotiomycetes</taxon>
        <taxon>Helotiales</taxon>
        <taxon>Helotiaceae</taxon>
        <taxon>Hymenoscyphus</taxon>
    </lineage>
</organism>
<dbReference type="EMBL" id="CAJVRL010000096">
    <property type="protein sequence ID" value="CAG8960152.1"/>
    <property type="molecule type" value="Genomic_DNA"/>
</dbReference>